<sequence length="947" mass="107102">MLAVQIMRMAYAEGLSTPELEISEGGILIDNKTRFADLKIMLDSNKENLKMDAMKRIINLVARGKDVSEMFPAVVKNVAAKNLELKKLVYVYLVRYAEEQQELALLSISTFQRALKDHNQLIRASALRVLSSIRVSMIAPVMMLAIKEAVRDMSAYVRKVAAHAIPKLYALEPELKSQLIECIDYLLADKRTLVLGSAVYAFEEICPEELELLHRHYRNLCRALVDVDEWGQVVMIGLLTRYGRSQFLAPSDDHPLDPDHYLLLQSARPLLQNRNCSVVMAVAQLYYHVAPPQQLSIVAKALVRLLRGPKEVQYVVLVNIATIAAASSDSNSNIFEPFLKSFFVRNGDPMHVKLLKLQILTSLASESNVQLVLKELQTYVRMSDLASAAIEAIGHCALQVGTVAELCLSGLVSLIATSNEELVCSVVIVMKKLLHKDAPLPLLIRLLKLINVIKAPSARACVIWLVTTHVSKVGQYAPDLLRIMAKSYSSEADLVKLQTLNLAVKLWIVDNERCKLLVQYILQLARYDKSYDIRDRCRFIRNVLLKNNQLDGKNIFMSEKPAPIVQSQFKDRELYQLGTLSHLLNQKCSMYRELLDFPEVAPLSSIKRGGDVDLEIVNADKKIDNKKGFYDNEDEDVEEEESEEDEEESEEDEDENEEESEEDEEEEESEEESEEEEVKVVKLTNGVKNERSGSAPKKTNMDLLLDLDFNSVSADALYSKFSRTSALGINNERIELLPISRSNGLSIKAFYSRSPSLFSNSMVIIELEISVLENNLNDSKVILDPEDSILKTNGLITLDFKAKDKAKKVATLGIDFEDSVKESLYKAIWQTEDNTYKFDVLIPCNPGEQTEAIQMSKKQFEEEICKLSGMYYHNAKTNLNNRTSQDIYKLCNCKLIEGTQDLFAGQTISKKNLILMRLQSDSTNVEIFCEDVLFGDLFYNYVQTWSN</sequence>
<name>A0AC35TGP9_9BILA</name>
<evidence type="ECO:0000313" key="2">
    <source>
        <dbReference type="WBParaSite" id="RSKR_0000039700.1"/>
    </source>
</evidence>
<protein>
    <submittedName>
        <fullName evidence="2">AP-3 complex subunit beta</fullName>
    </submittedName>
</protein>
<dbReference type="WBParaSite" id="RSKR_0000039700.1">
    <property type="protein sequence ID" value="RSKR_0000039700.1"/>
    <property type="gene ID" value="RSKR_0000039700"/>
</dbReference>
<evidence type="ECO:0000313" key="1">
    <source>
        <dbReference type="Proteomes" id="UP000095286"/>
    </source>
</evidence>
<dbReference type="Proteomes" id="UP000095286">
    <property type="component" value="Unplaced"/>
</dbReference>
<reference evidence="2" key="1">
    <citation type="submission" date="2016-11" db="UniProtKB">
        <authorList>
            <consortium name="WormBaseParasite"/>
        </authorList>
    </citation>
    <scope>IDENTIFICATION</scope>
    <source>
        <strain evidence="2">KR3021</strain>
    </source>
</reference>
<accession>A0AC35TGP9</accession>
<proteinExistence type="predicted"/>
<organism evidence="1 2">
    <name type="scientific">Rhabditophanes sp. KR3021</name>
    <dbReference type="NCBI Taxonomy" id="114890"/>
    <lineage>
        <taxon>Eukaryota</taxon>
        <taxon>Metazoa</taxon>
        <taxon>Ecdysozoa</taxon>
        <taxon>Nematoda</taxon>
        <taxon>Chromadorea</taxon>
        <taxon>Rhabditida</taxon>
        <taxon>Tylenchina</taxon>
        <taxon>Panagrolaimomorpha</taxon>
        <taxon>Strongyloidoidea</taxon>
        <taxon>Alloionematidae</taxon>
        <taxon>Rhabditophanes</taxon>
    </lineage>
</organism>